<feature type="transmembrane region" description="Helical" evidence="1">
    <location>
        <begin position="12"/>
        <end position="33"/>
    </location>
</feature>
<comment type="caution">
    <text evidence="2">The sequence shown here is derived from an EMBL/GenBank/DDBJ whole genome shotgun (WGS) entry which is preliminary data.</text>
</comment>
<accession>A0A2T9KE49</accession>
<dbReference type="OrthoDB" id="7187344at2"/>
<keyword evidence="3" id="KW-1185">Reference proteome</keyword>
<keyword evidence="1" id="KW-0472">Membrane</keyword>
<evidence type="ECO:0000256" key="1">
    <source>
        <dbReference type="SAM" id="Phobius"/>
    </source>
</evidence>
<gene>
    <name evidence="2" type="ORF">DDF67_00300</name>
</gene>
<dbReference type="Proteomes" id="UP000245073">
    <property type="component" value="Unassembled WGS sequence"/>
</dbReference>
<evidence type="ECO:0000313" key="2">
    <source>
        <dbReference type="EMBL" id="PVM94181.1"/>
    </source>
</evidence>
<keyword evidence="1" id="KW-1133">Transmembrane helix</keyword>
<proteinExistence type="predicted"/>
<sequence>MGCCAEPVDAGYASGAAIAVSLAMAMVATGLMVRAVADLKRARADHARTQARYALDGAHLLAARRMAEGIDPRRAAWSLSVPGAGSVGILAEPESAKLGLEAAGQADPGLLSALGARDAVAASVAIGRLPAGTATPEDVEAADAGPVWRACASSLISPWGLAQAPFLPQAGPPTSNTGVMRRGEVWRVVATTAEGWRDERIVRMVGRPERPATVIWRRVSRRSDKDQGCGVIIDPA</sequence>
<dbReference type="EMBL" id="QDKQ01000005">
    <property type="protein sequence ID" value="PVM94181.1"/>
    <property type="molecule type" value="Genomic_DNA"/>
</dbReference>
<dbReference type="AlphaFoldDB" id="A0A2T9KE49"/>
<organism evidence="2 3">
    <name type="scientific">Caulobacter endophyticus</name>
    <dbReference type="NCBI Taxonomy" id="2172652"/>
    <lineage>
        <taxon>Bacteria</taxon>
        <taxon>Pseudomonadati</taxon>
        <taxon>Pseudomonadota</taxon>
        <taxon>Alphaproteobacteria</taxon>
        <taxon>Caulobacterales</taxon>
        <taxon>Caulobacteraceae</taxon>
        <taxon>Caulobacter</taxon>
    </lineage>
</organism>
<dbReference type="RefSeq" id="WP_109098988.1">
    <property type="nucleotide sequence ID" value="NZ_QDKQ01000005.1"/>
</dbReference>
<reference evidence="2 3" key="1">
    <citation type="submission" date="2018-04" db="EMBL/GenBank/DDBJ databases">
        <title>The genome sequence of Caulobacter sp. 744.</title>
        <authorList>
            <person name="Gao J."/>
            <person name="Sun J."/>
        </authorList>
    </citation>
    <scope>NUCLEOTIDE SEQUENCE [LARGE SCALE GENOMIC DNA]</scope>
    <source>
        <strain evidence="2 3">774</strain>
    </source>
</reference>
<keyword evidence="1" id="KW-0812">Transmembrane</keyword>
<protein>
    <submittedName>
        <fullName evidence="2">Uncharacterized protein</fullName>
    </submittedName>
</protein>
<name>A0A2T9KE49_9CAUL</name>
<evidence type="ECO:0000313" key="3">
    <source>
        <dbReference type="Proteomes" id="UP000245073"/>
    </source>
</evidence>